<dbReference type="OrthoDB" id="9768786at2"/>
<reference evidence="5 6" key="2">
    <citation type="journal article" date="2011" name="Stand. Genomic Sci.">
        <title>Complete genome sequence of Truepera radiovictrix type strain (RQ-24).</title>
        <authorList>
            <person name="Ivanova N."/>
            <person name="Rohde C."/>
            <person name="Munk C."/>
            <person name="Nolan M."/>
            <person name="Lucas S."/>
            <person name="Del Rio T.G."/>
            <person name="Tice H."/>
            <person name="Deshpande S."/>
            <person name="Cheng J.F."/>
            <person name="Tapia R."/>
            <person name="Han C."/>
            <person name="Goodwin L."/>
            <person name="Pitluck S."/>
            <person name="Liolios K."/>
            <person name="Mavromatis K."/>
            <person name="Mikhailova N."/>
            <person name="Pati A."/>
            <person name="Chen A."/>
            <person name="Palaniappan K."/>
            <person name="Land M."/>
            <person name="Hauser L."/>
            <person name="Chang Y.J."/>
            <person name="Jeffries C.D."/>
            <person name="Brambilla E."/>
            <person name="Rohde M."/>
            <person name="Goker M."/>
            <person name="Tindall B.J."/>
            <person name="Woyke T."/>
            <person name="Bristow J."/>
            <person name="Eisen J.A."/>
            <person name="Markowitz V."/>
            <person name="Hugenholtz P."/>
            <person name="Kyrpides N.C."/>
            <person name="Klenk H.P."/>
            <person name="Lapidus A."/>
        </authorList>
    </citation>
    <scope>NUCLEOTIDE SEQUENCE [LARGE SCALE GENOMIC DNA]</scope>
    <source>
        <strain evidence="6">DSM 17093 / CIP 108686 / LMG 22925 / RQ-24</strain>
    </source>
</reference>
<dbReference type="eggNOG" id="COG3867">
    <property type="taxonomic scope" value="Bacteria"/>
</dbReference>
<dbReference type="InterPro" id="IPR011683">
    <property type="entry name" value="Glyco_hydro_53"/>
</dbReference>
<evidence type="ECO:0000256" key="3">
    <source>
        <dbReference type="ARBA" id="ARBA00023295"/>
    </source>
</evidence>
<dbReference type="STRING" id="649638.Trad_2038"/>
<dbReference type="HOGENOM" id="CLU_011259_2_0_0"/>
<gene>
    <name evidence="5" type="ordered locus">Trad_2038</name>
</gene>
<sequence length="374" mass="41048">MPQTLAAQDGVAYGQSVRGADVSTLQKVEDHGGRFYGRGAQKTPQDPLVILRSHGVNYVRLKLWKDPVGVDGYNDLEKTVAMAKRAKRTGLRLLLNFHYSDFWADPGRQDKPAAWRDLSFEALTRAVYDHTVETMTALKAARALPDIVQIGNEIQSGILWPDGKTWGEGSGGFDNLAILLRAGIDGVRDVVGKDVKIMLHLADGADNGLYRWWFDEITRRGITDFDIIGLSFYPYWHGTLQGLSHNLADISARYDKDVIVVETAYAFTLADGDGHPNIFGAAQAQAGGYPATVAGQAAFIEDIRRVVQAVPGGRGLGVFYWEPTWLPVPGAGWRSGEGNAWENQALFDFDGRALTPSLEALGRPLPTLKRARAR</sequence>
<accession>D7CR64</accession>
<evidence type="ECO:0000313" key="5">
    <source>
        <dbReference type="EMBL" id="ADI15152.1"/>
    </source>
</evidence>
<comment type="catalytic activity">
    <reaction evidence="4">
        <text>The enzyme specifically hydrolyzes (1-&gt;4)-beta-D-galactosidic linkages in type I arabinogalactans.</text>
        <dbReference type="EC" id="3.2.1.89"/>
    </reaction>
</comment>
<evidence type="ECO:0000256" key="1">
    <source>
        <dbReference type="ARBA" id="ARBA00010687"/>
    </source>
</evidence>
<dbReference type="PANTHER" id="PTHR34983:SF2">
    <property type="entry name" value="ENDO-BETA-1,4-GALACTANASE"/>
    <property type="match status" value="1"/>
</dbReference>
<proteinExistence type="inferred from homology"/>
<evidence type="ECO:0000313" key="6">
    <source>
        <dbReference type="Proteomes" id="UP000000379"/>
    </source>
</evidence>
<dbReference type="RefSeq" id="WP_013178517.1">
    <property type="nucleotide sequence ID" value="NC_014221.1"/>
</dbReference>
<protein>
    <recommendedName>
        <fullName evidence="4">Arabinogalactan endo-beta-1,4-galactanase</fullName>
        <ecNumber evidence="4">3.2.1.89</ecNumber>
    </recommendedName>
</protein>
<dbReference type="InterPro" id="IPR017853">
    <property type="entry name" value="GH"/>
</dbReference>
<dbReference type="Gene3D" id="3.20.20.80">
    <property type="entry name" value="Glycosidases"/>
    <property type="match status" value="1"/>
</dbReference>
<comment type="similarity">
    <text evidence="1 4">Belongs to the glycosyl hydrolase 53 family.</text>
</comment>
<dbReference type="EMBL" id="CP002049">
    <property type="protein sequence ID" value="ADI15152.1"/>
    <property type="molecule type" value="Genomic_DNA"/>
</dbReference>
<reference evidence="6" key="1">
    <citation type="submission" date="2010-05" db="EMBL/GenBank/DDBJ databases">
        <title>The complete genome of Truepera radiovictris DSM 17093.</title>
        <authorList>
            <consortium name="US DOE Joint Genome Institute (JGI-PGF)"/>
            <person name="Lucas S."/>
            <person name="Copeland A."/>
            <person name="Lapidus A."/>
            <person name="Glavina del Rio T."/>
            <person name="Dalin E."/>
            <person name="Tice H."/>
            <person name="Bruce D."/>
            <person name="Goodwin L."/>
            <person name="Pitluck S."/>
            <person name="Kyrpides N."/>
            <person name="Mavromatis K."/>
            <person name="Ovchinnikova G."/>
            <person name="Munk A.C."/>
            <person name="Detter J.C."/>
            <person name="Han C."/>
            <person name="Tapia R."/>
            <person name="Land M."/>
            <person name="Hauser L."/>
            <person name="Markowitz V."/>
            <person name="Cheng J.-F."/>
            <person name="Hugenholtz P."/>
            <person name="Woyke T."/>
            <person name="Wu D."/>
            <person name="Tindall B."/>
            <person name="Pomrenke H.G."/>
            <person name="Brambilla E."/>
            <person name="Klenk H.-P."/>
            <person name="Eisen J.A."/>
        </authorList>
    </citation>
    <scope>NUCLEOTIDE SEQUENCE [LARGE SCALE GENOMIC DNA]</scope>
    <source>
        <strain evidence="6">DSM 17093 / CIP 108686 / LMG 22925 / RQ-24</strain>
    </source>
</reference>
<dbReference type="CAZy" id="GH53">
    <property type="family name" value="Glycoside Hydrolase Family 53"/>
</dbReference>
<dbReference type="KEGG" id="tra:Trad_2038"/>
<keyword evidence="2 4" id="KW-0378">Hydrolase</keyword>
<evidence type="ECO:0000256" key="2">
    <source>
        <dbReference type="ARBA" id="ARBA00022801"/>
    </source>
</evidence>
<dbReference type="Proteomes" id="UP000000379">
    <property type="component" value="Chromosome"/>
</dbReference>
<name>D7CR64_TRURR</name>
<dbReference type="GO" id="GO:0015926">
    <property type="term" value="F:glucosidase activity"/>
    <property type="evidence" value="ECO:0007669"/>
    <property type="project" value="InterPro"/>
</dbReference>
<keyword evidence="3 4" id="KW-0326">Glycosidase</keyword>
<dbReference type="GO" id="GO:0045490">
    <property type="term" value="P:pectin catabolic process"/>
    <property type="evidence" value="ECO:0007669"/>
    <property type="project" value="TreeGrafter"/>
</dbReference>
<dbReference type="Pfam" id="PF07745">
    <property type="entry name" value="Glyco_hydro_53"/>
    <property type="match status" value="1"/>
</dbReference>
<dbReference type="SUPFAM" id="SSF51445">
    <property type="entry name" value="(Trans)glycosidases"/>
    <property type="match status" value="1"/>
</dbReference>
<dbReference type="EC" id="3.2.1.89" evidence="4"/>
<keyword evidence="6" id="KW-1185">Reference proteome</keyword>
<organism evidence="5 6">
    <name type="scientific">Truepera radiovictrix (strain DSM 17093 / CIP 108686 / LMG 22925 / RQ-24)</name>
    <dbReference type="NCBI Taxonomy" id="649638"/>
    <lineage>
        <taxon>Bacteria</taxon>
        <taxon>Thermotogati</taxon>
        <taxon>Deinococcota</taxon>
        <taxon>Deinococci</taxon>
        <taxon>Trueperales</taxon>
        <taxon>Trueperaceae</taxon>
        <taxon>Truepera</taxon>
    </lineage>
</organism>
<dbReference type="GO" id="GO:0031218">
    <property type="term" value="F:arabinogalactan endo-1,4-beta-galactosidase activity"/>
    <property type="evidence" value="ECO:0007669"/>
    <property type="project" value="UniProtKB-EC"/>
</dbReference>
<dbReference type="AlphaFoldDB" id="D7CR64"/>
<evidence type="ECO:0000256" key="4">
    <source>
        <dbReference type="RuleBase" id="RU361192"/>
    </source>
</evidence>
<dbReference type="PANTHER" id="PTHR34983">
    <property type="entry name" value="ARABINOGALACTAN ENDO-BETA-1,4-GALACTANASE A"/>
    <property type="match status" value="1"/>
</dbReference>